<dbReference type="KEGG" id="dsa:Desal_0542"/>
<gene>
    <name evidence="2" type="ordered locus">Desal_0542</name>
</gene>
<dbReference type="STRING" id="526222.Desal_0542"/>
<dbReference type="EMBL" id="CP001649">
    <property type="protein sequence ID" value="ACS78609.1"/>
    <property type="molecule type" value="Genomic_DNA"/>
</dbReference>
<protein>
    <recommendedName>
        <fullName evidence="4">Entericidin EcnAB</fullName>
    </recommendedName>
</protein>
<sequence>MITRIAAALIIAALMISSLGCAKIGKATGQAVKEVKEMPGEFKKGYKDGRTSEEDAI</sequence>
<evidence type="ECO:0000313" key="3">
    <source>
        <dbReference type="Proteomes" id="UP000002601"/>
    </source>
</evidence>
<name>C6BXQ1_MARSD</name>
<keyword evidence="1" id="KW-0732">Signal</keyword>
<organism evidence="2 3">
    <name type="scientific">Maridesulfovibrio salexigens (strain ATCC 14822 / DSM 2638 / NCIMB 8403 / VKM B-1763)</name>
    <name type="common">Desulfovibrio salexigens</name>
    <dbReference type="NCBI Taxonomy" id="526222"/>
    <lineage>
        <taxon>Bacteria</taxon>
        <taxon>Pseudomonadati</taxon>
        <taxon>Thermodesulfobacteriota</taxon>
        <taxon>Desulfovibrionia</taxon>
        <taxon>Desulfovibrionales</taxon>
        <taxon>Desulfovibrionaceae</taxon>
        <taxon>Maridesulfovibrio</taxon>
    </lineage>
</organism>
<dbReference type="Proteomes" id="UP000002601">
    <property type="component" value="Chromosome"/>
</dbReference>
<keyword evidence="3" id="KW-1185">Reference proteome</keyword>
<proteinExistence type="predicted"/>
<dbReference type="HOGENOM" id="CLU_2989175_0_0_7"/>
<dbReference type="PROSITE" id="PS51257">
    <property type="entry name" value="PROKAR_LIPOPROTEIN"/>
    <property type="match status" value="1"/>
</dbReference>
<evidence type="ECO:0000313" key="2">
    <source>
        <dbReference type="EMBL" id="ACS78609.1"/>
    </source>
</evidence>
<dbReference type="RefSeq" id="WP_015850428.1">
    <property type="nucleotide sequence ID" value="NC_012881.1"/>
</dbReference>
<evidence type="ECO:0000256" key="1">
    <source>
        <dbReference type="SAM" id="SignalP"/>
    </source>
</evidence>
<dbReference type="eggNOG" id="ENOG5031D0A">
    <property type="taxonomic scope" value="Bacteria"/>
</dbReference>
<feature type="chain" id="PRO_5002959891" description="Entericidin EcnAB" evidence="1">
    <location>
        <begin position="23"/>
        <end position="57"/>
    </location>
</feature>
<evidence type="ECO:0008006" key="4">
    <source>
        <dbReference type="Google" id="ProtNLM"/>
    </source>
</evidence>
<dbReference type="AlphaFoldDB" id="C6BXQ1"/>
<reference evidence="2 3" key="1">
    <citation type="submission" date="2009-06" db="EMBL/GenBank/DDBJ databases">
        <title>Complete sequence of Desulfovibrio salexigens DSM 2638.</title>
        <authorList>
            <consortium name="US DOE Joint Genome Institute"/>
            <person name="Lucas S."/>
            <person name="Copeland A."/>
            <person name="Lapidus A."/>
            <person name="Glavina del Rio T."/>
            <person name="Tice H."/>
            <person name="Bruce D."/>
            <person name="Goodwin L."/>
            <person name="Pitluck S."/>
            <person name="Munk A.C."/>
            <person name="Brettin T."/>
            <person name="Detter J.C."/>
            <person name="Han C."/>
            <person name="Tapia R."/>
            <person name="Larimer F."/>
            <person name="Land M."/>
            <person name="Hauser L."/>
            <person name="Kyrpides N."/>
            <person name="Anderson I."/>
            <person name="Wall J.D."/>
            <person name="Arkin A.P."/>
            <person name="Dehal P."/>
            <person name="Chivian D."/>
            <person name="Giles B."/>
            <person name="Hazen T.C."/>
        </authorList>
    </citation>
    <scope>NUCLEOTIDE SEQUENCE [LARGE SCALE GENOMIC DNA]</scope>
    <source>
        <strain evidence="3">ATCC 14822 / DSM 2638 / NCIMB 8403 / VKM B-1763</strain>
    </source>
</reference>
<accession>C6BXQ1</accession>
<feature type="signal peptide" evidence="1">
    <location>
        <begin position="1"/>
        <end position="22"/>
    </location>
</feature>